<dbReference type="Proteomes" id="UP000399805">
    <property type="component" value="Unassembled WGS sequence"/>
</dbReference>
<organism evidence="2 3">
    <name type="scientific">Amycolatopsis camponoti</name>
    <dbReference type="NCBI Taxonomy" id="2606593"/>
    <lineage>
        <taxon>Bacteria</taxon>
        <taxon>Bacillati</taxon>
        <taxon>Actinomycetota</taxon>
        <taxon>Actinomycetes</taxon>
        <taxon>Pseudonocardiales</taxon>
        <taxon>Pseudonocardiaceae</taxon>
        <taxon>Amycolatopsis</taxon>
    </lineage>
</organism>
<evidence type="ECO:0000313" key="2">
    <source>
        <dbReference type="EMBL" id="VVJ17939.1"/>
    </source>
</evidence>
<dbReference type="EMBL" id="CABVGP010000001">
    <property type="protein sequence ID" value="VVJ17939.1"/>
    <property type="molecule type" value="Genomic_DNA"/>
</dbReference>
<reference evidence="2 3" key="1">
    <citation type="submission" date="2019-09" db="EMBL/GenBank/DDBJ databases">
        <authorList>
            <person name="Leyn A S."/>
        </authorList>
    </citation>
    <scope>NUCLEOTIDE SEQUENCE [LARGE SCALE GENOMIC DNA]</scope>
    <source>
        <strain evidence="2">AA231_1</strain>
    </source>
</reference>
<name>A0A6I8LS78_9PSEU</name>
<sequence length="41" mass="4457">MSNPSASVKYDRADCTSRHGSTGIATRMTIPSPYLTLAQDR</sequence>
<evidence type="ECO:0000313" key="3">
    <source>
        <dbReference type="Proteomes" id="UP000399805"/>
    </source>
</evidence>
<accession>A0A6I8LS78</accession>
<evidence type="ECO:0000256" key="1">
    <source>
        <dbReference type="SAM" id="MobiDB-lite"/>
    </source>
</evidence>
<dbReference type="AlphaFoldDB" id="A0A6I8LS78"/>
<feature type="region of interest" description="Disordered" evidence="1">
    <location>
        <begin position="1"/>
        <end position="27"/>
    </location>
</feature>
<gene>
    <name evidence="2" type="ORF">AA23TX_02960</name>
</gene>
<keyword evidence="3" id="KW-1185">Reference proteome</keyword>
<protein>
    <submittedName>
        <fullName evidence="2">Uncharacterized protein</fullName>
    </submittedName>
</protein>
<proteinExistence type="predicted"/>